<gene>
    <name evidence="1" type="ORF">Smphiort11_045</name>
</gene>
<evidence type="ECO:0000313" key="1">
    <source>
        <dbReference type="EMBL" id="QEP29843.1"/>
    </source>
</evidence>
<reference evidence="2" key="1">
    <citation type="submission" date="2019-07" db="EMBL/GenBank/DDBJ databases">
        <authorList>
            <person name="Cubo M.T."/>
            <person name="Espuny M.D.R."/>
            <person name="Balsanelli E."/>
        </authorList>
    </citation>
    <scope>NUCLEOTIDE SEQUENCE [LARGE SCALE GENOMIC DNA]</scope>
</reference>
<proteinExistence type="predicted"/>
<protein>
    <submittedName>
        <fullName evidence="1">Uncharacterized protein</fullName>
    </submittedName>
</protein>
<dbReference type="Proteomes" id="UP000322838">
    <property type="component" value="Segment"/>
</dbReference>
<dbReference type="EMBL" id="MN228696">
    <property type="protein sequence ID" value="QEP29843.1"/>
    <property type="molecule type" value="Genomic_DNA"/>
</dbReference>
<keyword evidence="2" id="KW-1185">Reference proteome</keyword>
<evidence type="ECO:0000313" key="2">
    <source>
        <dbReference type="Proteomes" id="UP000322838"/>
    </source>
</evidence>
<accession>A0A5C2H6D8</accession>
<sequence length="63" mass="7010">MRELKFVNQDATPKTVVLHVATEAIPYIMSWYGGFFAGDDYKVFVDGKEISKDINGNLVGDTP</sequence>
<organism evidence="1 2">
    <name type="scientific">Sinorhizobium phage ort11</name>
    <dbReference type="NCBI Taxonomy" id="2599764"/>
    <lineage>
        <taxon>Viruses</taxon>
        <taxon>Duplodnaviria</taxon>
        <taxon>Heunggongvirae</taxon>
        <taxon>Uroviricota</taxon>
        <taxon>Caudoviricetes</taxon>
        <taxon>Schitoviridae</taxon>
        <taxon>Huelvavirus</taxon>
        <taxon>Huelvavirus ort11</taxon>
    </lineage>
</organism>
<name>A0A5C2H6D8_9CAUD</name>